<keyword evidence="8 9" id="KW-0472">Membrane</keyword>
<feature type="region of interest" description="Disordered" evidence="11">
    <location>
        <begin position="1"/>
        <end position="78"/>
    </location>
</feature>
<evidence type="ECO:0000256" key="6">
    <source>
        <dbReference type="ARBA" id="ARBA00022692"/>
    </source>
</evidence>
<dbReference type="CDD" id="cd06261">
    <property type="entry name" value="TM_PBP2"/>
    <property type="match status" value="1"/>
</dbReference>
<feature type="compositionally biased region" description="Polar residues" evidence="11">
    <location>
        <begin position="52"/>
        <end position="70"/>
    </location>
</feature>
<dbReference type="Pfam" id="PF00528">
    <property type="entry name" value="BPD_transp_1"/>
    <property type="match status" value="1"/>
</dbReference>
<dbReference type="PANTHER" id="PTHR30425">
    <property type="entry name" value="PHOSPHATE TRANSPORT SYSTEM PERMEASE PROTEIN PST"/>
    <property type="match status" value="1"/>
</dbReference>
<comment type="function">
    <text evidence="10">Part of the binding-protein-dependent transport system for phosphate; probably responsible for the translocation of the substrate across the membrane.</text>
</comment>
<proteinExistence type="inferred from homology"/>
<feature type="transmembrane region" description="Helical" evidence="9">
    <location>
        <begin position="303"/>
        <end position="328"/>
    </location>
</feature>
<keyword evidence="6 9" id="KW-0812">Transmembrane</keyword>
<sequence>MSSPDGTAPPDRPDGAATGRTDPAIEDLVHEDAGPTPRFGGLAAEHAEHEATQQSTEVLTESGVESTEGTPVTPAAKAGDDRALALGPVGHLGDRLFGGLARGSGGLVVLIVAFVGIFLLALAIPALAGDKSNFLFSRVWNPGGDNPQFGIAALFYTTVVSSIIAMLIAVPIAVGVALFVTYYAPKRLAAPVAHAVDLLAAVPSIIYGLWGILFFAPILRPVITGVSDALGWIPLFKAPAGGDVGVVFTASVVLAIMILPVVTAISREIFAQTPIAHREGALALGATKWEMIRMAVLPYGRSGVVSASMLGLGRALGETVAVLIILSVPNANDPWNSSIFAGGETFASKIANNAAEFDSPEKTGAYIAAGLVLFVVTFLVNSIARIIVERSAPGARRTRRNRRAGSSTAAEGAGS</sequence>
<evidence type="ECO:0000313" key="13">
    <source>
        <dbReference type="EMBL" id="GAA1612099.1"/>
    </source>
</evidence>
<comment type="similarity">
    <text evidence="2 10">Belongs to the binding-protein-dependent transport system permease family. CysTW subfamily.</text>
</comment>
<evidence type="ECO:0000256" key="1">
    <source>
        <dbReference type="ARBA" id="ARBA00004651"/>
    </source>
</evidence>
<evidence type="ECO:0000256" key="2">
    <source>
        <dbReference type="ARBA" id="ARBA00007069"/>
    </source>
</evidence>
<dbReference type="Proteomes" id="UP001500190">
    <property type="component" value="Unassembled WGS sequence"/>
</dbReference>
<dbReference type="InterPro" id="IPR000515">
    <property type="entry name" value="MetI-like"/>
</dbReference>
<evidence type="ECO:0000256" key="3">
    <source>
        <dbReference type="ARBA" id="ARBA00022448"/>
    </source>
</evidence>
<protein>
    <recommendedName>
        <fullName evidence="10">Phosphate transport system permease protein</fullName>
    </recommendedName>
</protein>
<keyword evidence="4 10" id="KW-1003">Cell membrane</keyword>
<dbReference type="PANTHER" id="PTHR30425:SF1">
    <property type="entry name" value="PHOSPHATE TRANSPORT SYSTEM PERMEASE PROTEIN PSTC"/>
    <property type="match status" value="1"/>
</dbReference>
<feature type="compositionally biased region" description="Low complexity" evidence="11">
    <location>
        <begin position="404"/>
        <end position="415"/>
    </location>
</feature>
<feature type="region of interest" description="Disordered" evidence="11">
    <location>
        <begin position="395"/>
        <end position="415"/>
    </location>
</feature>
<feature type="domain" description="ABC transmembrane type-1" evidence="12">
    <location>
        <begin position="155"/>
        <end position="384"/>
    </location>
</feature>
<dbReference type="SUPFAM" id="SSF161098">
    <property type="entry name" value="MetI-like"/>
    <property type="match status" value="1"/>
</dbReference>
<evidence type="ECO:0000256" key="8">
    <source>
        <dbReference type="ARBA" id="ARBA00023136"/>
    </source>
</evidence>
<organism evidence="13 14">
    <name type="scientific">Kribbella karoonensis</name>
    <dbReference type="NCBI Taxonomy" id="324851"/>
    <lineage>
        <taxon>Bacteria</taxon>
        <taxon>Bacillati</taxon>
        <taxon>Actinomycetota</taxon>
        <taxon>Actinomycetes</taxon>
        <taxon>Propionibacteriales</taxon>
        <taxon>Kribbellaceae</taxon>
        <taxon>Kribbella</taxon>
    </lineage>
</organism>
<evidence type="ECO:0000259" key="12">
    <source>
        <dbReference type="PROSITE" id="PS50928"/>
    </source>
</evidence>
<comment type="caution">
    <text evidence="13">The sequence shown here is derived from an EMBL/GenBank/DDBJ whole genome shotgun (WGS) entry which is preliminary data.</text>
</comment>
<gene>
    <name evidence="13" type="ORF">GCM10009742_73920</name>
</gene>
<feature type="transmembrane region" description="Helical" evidence="9">
    <location>
        <begin position="365"/>
        <end position="388"/>
    </location>
</feature>
<evidence type="ECO:0000256" key="11">
    <source>
        <dbReference type="SAM" id="MobiDB-lite"/>
    </source>
</evidence>
<evidence type="ECO:0000256" key="9">
    <source>
        <dbReference type="RuleBase" id="RU363032"/>
    </source>
</evidence>
<evidence type="ECO:0000256" key="5">
    <source>
        <dbReference type="ARBA" id="ARBA00022592"/>
    </source>
</evidence>
<evidence type="ECO:0000313" key="14">
    <source>
        <dbReference type="Proteomes" id="UP001500190"/>
    </source>
</evidence>
<keyword evidence="5 10" id="KW-0592">Phosphate transport</keyword>
<evidence type="ECO:0000256" key="7">
    <source>
        <dbReference type="ARBA" id="ARBA00022989"/>
    </source>
</evidence>
<reference evidence="13 14" key="1">
    <citation type="journal article" date="2019" name="Int. J. Syst. Evol. Microbiol.">
        <title>The Global Catalogue of Microorganisms (GCM) 10K type strain sequencing project: providing services to taxonomists for standard genome sequencing and annotation.</title>
        <authorList>
            <consortium name="The Broad Institute Genomics Platform"/>
            <consortium name="The Broad Institute Genome Sequencing Center for Infectious Disease"/>
            <person name="Wu L."/>
            <person name="Ma J."/>
        </authorList>
    </citation>
    <scope>NUCLEOTIDE SEQUENCE [LARGE SCALE GENOMIC DNA]</scope>
    <source>
        <strain evidence="13 14">JCM 14304</strain>
    </source>
</reference>
<feature type="transmembrane region" description="Helical" evidence="9">
    <location>
        <begin position="105"/>
        <end position="129"/>
    </location>
</feature>
<dbReference type="Gene3D" id="1.10.3720.10">
    <property type="entry name" value="MetI-like"/>
    <property type="match status" value="1"/>
</dbReference>
<dbReference type="NCBIfam" id="TIGR02138">
    <property type="entry name" value="phosphate_pstC"/>
    <property type="match status" value="1"/>
</dbReference>
<dbReference type="InterPro" id="IPR051124">
    <property type="entry name" value="Phosphate_Transport_Permease"/>
</dbReference>
<feature type="transmembrane region" description="Helical" evidence="9">
    <location>
        <begin position="244"/>
        <end position="265"/>
    </location>
</feature>
<comment type="subcellular location">
    <subcellularLocation>
        <location evidence="1 9">Cell membrane</location>
        <topology evidence="1 9">Multi-pass membrane protein</topology>
    </subcellularLocation>
</comment>
<dbReference type="InterPro" id="IPR035906">
    <property type="entry name" value="MetI-like_sf"/>
</dbReference>
<feature type="transmembrane region" description="Helical" evidence="9">
    <location>
        <begin position="149"/>
        <end position="180"/>
    </location>
</feature>
<accession>A0ABN2EP98</accession>
<evidence type="ECO:0000256" key="4">
    <source>
        <dbReference type="ARBA" id="ARBA00022475"/>
    </source>
</evidence>
<dbReference type="EMBL" id="BAAAND010000012">
    <property type="protein sequence ID" value="GAA1612099.1"/>
    <property type="molecule type" value="Genomic_DNA"/>
</dbReference>
<name>A0ABN2EP98_9ACTN</name>
<keyword evidence="14" id="KW-1185">Reference proteome</keyword>
<keyword evidence="3 9" id="KW-0813">Transport</keyword>
<feature type="transmembrane region" description="Helical" evidence="9">
    <location>
        <begin position="192"/>
        <end position="216"/>
    </location>
</feature>
<dbReference type="PROSITE" id="PS50928">
    <property type="entry name" value="ABC_TM1"/>
    <property type="match status" value="1"/>
</dbReference>
<dbReference type="InterPro" id="IPR011864">
    <property type="entry name" value="Phosphate_PstC"/>
</dbReference>
<keyword evidence="7 9" id="KW-1133">Transmembrane helix</keyword>
<evidence type="ECO:0000256" key="10">
    <source>
        <dbReference type="RuleBase" id="RU363054"/>
    </source>
</evidence>